<reference evidence="1 2" key="1">
    <citation type="submission" date="2024-07" db="EMBL/GenBank/DDBJ databases">
        <authorList>
            <person name="Pitt A."/>
            <person name="Hahn M.W."/>
        </authorList>
    </citation>
    <scope>NUCLEOTIDE SEQUENCE [LARGE SCALE GENOMIC DNA]</scope>
    <source>
        <strain evidence="1 2">1-SAACH-A3</strain>
    </source>
</reference>
<protein>
    <recommendedName>
        <fullName evidence="3">Redoxin domain-containing protein</fullName>
    </recommendedName>
</protein>
<evidence type="ECO:0000313" key="1">
    <source>
        <dbReference type="EMBL" id="MFL0162785.1"/>
    </source>
</evidence>
<keyword evidence="2" id="KW-1185">Reference proteome</keyword>
<accession>A0ABW8RVN3</accession>
<gene>
    <name evidence="1" type="ORF">U0R11_10315</name>
</gene>
<evidence type="ECO:0008006" key="3">
    <source>
        <dbReference type="Google" id="ProtNLM"/>
    </source>
</evidence>
<comment type="caution">
    <text evidence="1">The sequence shown here is derived from an EMBL/GenBank/DDBJ whole genome shotgun (WGS) entry which is preliminary data.</text>
</comment>
<dbReference type="Proteomes" id="UP001623558">
    <property type="component" value="Unassembled WGS sequence"/>
</dbReference>
<proteinExistence type="predicted"/>
<dbReference type="EMBL" id="JBEWZH010000007">
    <property type="protein sequence ID" value="MFL0162785.1"/>
    <property type="molecule type" value="Genomic_DNA"/>
</dbReference>
<evidence type="ECO:0000313" key="2">
    <source>
        <dbReference type="Proteomes" id="UP001623558"/>
    </source>
</evidence>
<sequence length="170" mass="19586">MKDFYRIVFLKLESRNIAFLLLLFLGFNIACNKTNSPSSILTRLIIENGKSIEPNFSGYVLMIPNDGCHPCIQKALKLTAKYLNHKHIYFVITTDFDFKSTKLKFSGREILSNNLVFDIHKKSNQLGLHKSNLTVLYFKEGEMIFEKAINPTTASFELFELQSRIDRIKG</sequence>
<name>A0ABW8RVN3_9BACT</name>
<organism evidence="1 2">
    <name type="scientific">Aquirufa salirivi</name>
    <dbReference type="NCBI Taxonomy" id="3104729"/>
    <lineage>
        <taxon>Bacteria</taxon>
        <taxon>Pseudomonadati</taxon>
        <taxon>Bacteroidota</taxon>
        <taxon>Cytophagia</taxon>
        <taxon>Cytophagales</taxon>
        <taxon>Flectobacillaceae</taxon>
        <taxon>Aquirufa</taxon>
    </lineage>
</organism>
<dbReference type="RefSeq" id="WP_406751613.1">
    <property type="nucleotide sequence ID" value="NZ_JBEWZH010000007.1"/>
</dbReference>